<dbReference type="GO" id="GO:0008233">
    <property type="term" value="F:peptidase activity"/>
    <property type="evidence" value="ECO:0007669"/>
    <property type="project" value="UniProtKB-KW"/>
</dbReference>
<dbReference type="EMBL" id="CP087714">
    <property type="protein sequence ID" value="XAT63262.1"/>
    <property type="molecule type" value="Genomic_DNA"/>
</dbReference>
<feature type="domain" description="PrcB C-terminal" evidence="1">
    <location>
        <begin position="75"/>
        <end position="131"/>
    </location>
</feature>
<keyword evidence="2" id="KW-0378">Hydrolase</keyword>
<keyword evidence="3" id="KW-1185">Reference proteome</keyword>
<dbReference type="Pfam" id="PF14343">
    <property type="entry name" value="PrcB_C"/>
    <property type="match status" value="1"/>
</dbReference>
<proteinExistence type="predicted"/>
<dbReference type="GeneID" id="90449696"/>
<reference evidence="2 3" key="1">
    <citation type="submission" date="2021-11" db="EMBL/GenBank/DDBJ databases">
        <title>Whole genome of Geoglobus acetivorans.</title>
        <authorList>
            <person name="Liu D."/>
        </authorList>
    </citation>
    <scope>NUCLEOTIDE SEQUENCE [LARGE SCALE GENOMIC DNA]</scope>
    <source>
        <strain evidence="2 3">SBH6</strain>
    </source>
</reference>
<gene>
    <name evidence="2" type="ORF">LPQ35_08355</name>
</gene>
<name>A0ABZ3H112_GEOAI</name>
<dbReference type="PROSITE" id="PS51257">
    <property type="entry name" value="PROKAR_LIPOPROTEIN"/>
    <property type="match status" value="1"/>
</dbReference>
<keyword evidence="2" id="KW-0645">Protease</keyword>
<organism evidence="2 3">
    <name type="scientific">Geoglobus acetivorans</name>
    <dbReference type="NCBI Taxonomy" id="565033"/>
    <lineage>
        <taxon>Archaea</taxon>
        <taxon>Methanobacteriati</taxon>
        <taxon>Methanobacteriota</taxon>
        <taxon>Archaeoglobi</taxon>
        <taxon>Archaeoglobales</taxon>
        <taxon>Archaeoglobaceae</taxon>
        <taxon>Geoglobus</taxon>
    </lineage>
</organism>
<dbReference type="RefSeq" id="WP_193808328.1">
    <property type="nucleotide sequence ID" value="NZ_CP087714.1"/>
</dbReference>
<sequence length="148" mass="17148">MNRHIYMLAVLLISIVALGCAQSENRLSFERIAEGIYAPFPEKAYFVIRNDTEYLEFWNKTNMIIKNPDFEKYSYLALFMGERPTGGYMIAVKEIVKEGNKVKVYIELAEPSETCFVTQEITRPFLIVRVEKIEGDVIFVEETKTINC</sequence>
<dbReference type="InterPro" id="IPR025748">
    <property type="entry name" value="PrcB_C_dom"/>
</dbReference>
<accession>A0ABZ3H112</accession>
<dbReference type="GO" id="GO:0006508">
    <property type="term" value="P:proteolysis"/>
    <property type="evidence" value="ECO:0007669"/>
    <property type="project" value="UniProtKB-KW"/>
</dbReference>
<dbReference type="Proteomes" id="UP001492541">
    <property type="component" value="Chromosome"/>
</dbReference>
<evidence type="ECO:0000259" key="1">
    <source>
        <dbReference type="Pfam" id="PF14343"/>
    </source>
</evidence>
<evidence type="ECO:0000313" key="3">
    <source>
        <dbReference type="Proteomes" id="UP001492541"/>
    </source>
</evidence>
<evidence type="ECO:0000313" key="2">
    <source>
        <dbReference type="EMBL" id="XAT63262.1"/>
    </source>
</evidence>
<protein>
    <submittedName>
        <fullName evidence="2">Protease complex subunit PrcB family protein</fullName>
    </submittedName>
</protein>